<evidence type="ECO:0000313" key="6">
    <source>
        <dbReference type="Proteomes" id="UP000318288"/>
    </source>
</evidence>
<dbReference type="EMBL" id="SJPW01000004">
    <property type="protein sequence ID" value="TWU54632.1"/>
    <property type="molecule type" value="Genomic_DNA"/>
</dbReference>
<dbReference type="InterPro" id="IPR003773">
    <property type="entry name" value="Menaquinone_biosynth"/>
</dbReference>
<dbReference type="Proteomes" id="UP000318288">
    <property type="component" value="Unassembled WGS sequence"/>
</dbReference>
<proteinExistence type="inferred from homology"/>
<gene>
    <name evidence="4 5" type="primary">mqnA</name>
    <name evidence="5" type="ORF">Poly51_33510</name>
</gene>
<dbReference type="SUPFAM" id="SSF53850">
    <property type="entry name" value="Periplasmic binding protein-like II"/>
    <property type="match status" value="1"/>
</dbReference>
<dbReference type="UniPathway" id="UPA00079"/>
<comment type="catalytic activity">
    <reaction evidence="4">
        <text>chorismate = 3-[(1-carboxyvinyl)-oxy]benzoate + H2O</text>
        <dbReference type="Rhea" id="RHEA:40051"/>
        <dbReference type="ChEBI" id="CHEBI:15377"/>
        <dbReference type="ChEBI" id="CHEBI:29748"/>
        <dbReference type="ChEBI" id="CHEBI:76981"/>
        <dbReference type="EC" id="4.2.1.151"/>
    </reaction>
</comment>
<name>A0A5C6F023_9BACT</name>
<keyword evidence="3 4" id="KW-0456">Lyase</keyword>
<evidence type="ECO:0000256" key="3">
    <source>
        <dbReference type="ARBA" id="ARBA00023239"/>
    </source>
</evidence>
<dbReference type="GO" id="GO:0016836">
    <property type="term" value="F:hydro-lyase activity"/>
    <property type="evidence" value="ECO:0007669"/>
    <property type="project" value="UniProtKB-UniRule"/>
</dbReference>
<dbReference type="OrthoDB" id="9810112at2"/>
<sequence length="261" mass="28468">MLRVGAVSYLNTKPLIHTLASQLGSRGSLTLDLPSRLAADLAAGRLDVALIPSVEYFRGHDYSIVSDAAIGCRGPVWSVRLLSRVPVAKIRTLALDEGSRTSAAMVQVLLAEMYGLRPDTVPMGIDQSAEEVDADAILLIGDRAMHPARGVYQEIWDLGDRWCRWTELPFVFAMWVARPGVDVSGLAEILEASRDSGIKHLESIAAANAATHGLTKEDLHRYFAENLYFRLGTGERHGLESFRTRATAIGLIPDKNLTSST</sequence>
<dbReference type="CDD" id="cd13634">
    <property type="entry name" value="PBP2_Sco4506"/>
    <property type="match status" value="1"/>
</dbReference>
<organism evidence="5 6">
    <name type="scientific">Rubripirellula tenax</name>
    <dbReference type="NCBI Taxonomy" id="2528015"/>
    <lineage>
        <taxon>Bacteria</taxon>
        <taxon>Pseudomonadati</taxon>
        <taxon>Planctomycetota</taxon>
        <taxon>Planctomycetia</taxon>
        <taxon>Pirellulales</taxon>
        <taxon>Pirellulaceae</taxon>
        <taxon>Rubripirellula</taxon>
    </lineage>
</organism>
<evidence type="ECO:0000256" key="2">
    <source>
        <dbReference type="ARBA" id="ARBA00022428"/>
    </source>
</evidence>
<dbReference type="InterPro" id="IPR030868">
    <property type="entry name" value="MqnA"/>
</dbReference>
<dbReference type="AlphaFoldDB" id="A0A5C6F023"/>
<dbReference type="Gene3D" id="3.40.190.10">
    <property type="entry name" value="Periplasmic binding protein-like II"/>
    <property type="match status" value="2"/>
</dbReference>
<keyword evidence="2 4" id="KW-0474">Menaquinone biosynthesis</keyword>
<comment type="similarity">
    <text evidence="4">Belongs to the MqnA/MqnD family. MqnA subfamily.</text>
</comment>
<dbReference type="GO" id="GO:0009234">
    <property type="term" value="P:menaquinone biosynthetic process"/>
    <property type="evidence" value="ECO:0007669"/>
    <property type="project" value="UniProtKB-UniRule"/>
</dbReference>
<dbReference type="HAMAP" id="MF_00995">
    <property type="entry name" value="MqnA"/>
    <property type="match status" value="1"/>
</dbReference>
<accession>A0A5C6F023</accession>
<dbReference type="Pfam" id="PF02621">
    <property type="entry name" value="VitK2_biosynth"/>
    <property type="match status" value="1"/>
</dbReference>
<protein>
    <recommendedName>
        <fullName evidence="4">Chorismate dehydratase</fullName>
        <ecNumber evidence="4">4.2.1.151</ecNumber>
    </recommendedName>
    <alternativeName>
        <fullName evidence="4">Menaquinone biosynthetic enzyme MqnA</fullName>
    </alternativeName>
</protein>
<evidence type="ECO:0000313" key="5">
    <source>
        <dbReference type="EMBL" id="TWU54632.1"/>
    </source>
</evidence>
<evidence type="ECO:0000256" key="4">
    <source>
        <dbReference type="HAMAP-Rule" id="MF_00995"/>
    </source>
</evidence>
<dbReference type="RefSeq" id="WP_146458815.1">
    <property type="nucleotide sequence ID" value="NZ_SJPW01000004.1"/>
</dbReference>
<reference evidence="5 6" key="1">
    <citation type="submission" date="2019-02" db="EMBL/GenBank/DDBJ databases">
        <title>Deep-cultivation of Planctomycetes and their phenomic and genomic characterization uncovers novel biology.</title>
        <authorList>
            <person name="Wiegand S."/>
            <person name="Jogler M."/>
            <person name="Boedeker C."/>
            <person name="Pinto D."/>
            <person name="Vollmers J."/>
            <person name="Rivas-Marin E."/>
            <person name="Kohn T."/>
            <person name="Peeters S.H."/>
            <person name="Heuer A."/>
            <person name="Rast P."/>
            <person name="Oberbeckmann S."/>
            <person name="Bunk B."/>
            <person name="Jeske O."/>
            <person name="Meyerdierks A."/>
            <person name="Storesund J.E."/>
            <person name="Kallscheuer N."/>
            <person name="Luecker S."/>
            <person name="Lage O.M."/>
            <person name="Pohl T."/>
            <person name="Merkel B.J."/>
            <person name="Hornburger P."/>
            <person name="Mueller R.-W."/>
            <person name="Bruemmer F."/>
            <person name="Labrenz M."/>
            <person name="Spormann A.M."/>
            <person name="Op Den Camp H."/>
            <person name="Overmann J."/>
            <person name="Amann R."/>
            <person name="Jetten M.S.M."/>
            <person name="Mascher T."/>
            <person name="Medema M.H."/>
            <person name="Devos D.P."/>
            <person name="Kaster A.-K."/>
            <person name="Ovreas L."/>
            <person name="Rohde M."/>
            <person name="Galperin M.Y."/>
            <person name="Jogler C."/>
        </authorList>
    </citation>
    <scope>NUCLEOTIDE SEQUENCE [LARGE SCALE GENOMIC DNA]</scope>
    <source>
        <strain evidence="5 6">Poly51</strain>
    </source>
</reference>
<comment type="pathway">
    <text evidence="1 4">Quinol/quinone metabolism; menaquinone biosynthesis.</text>
</comment>
<comment type="caution">
    <text evidence="5">The sequence shown here is derived from an EMBL/GenBank/DDBJ whole genome shotgun (WGS) entry which is preliminary data.</text>
</comment>
<dbReference type="PANTHER" id="PTHR37690">
    <property type="entry name" value="CHORISMATE DEHYDRATASE"/>
    <property type="match status" value="1"/>
</dbReference>
<comment type="function">
    <text evidence="4">Catalyzes the dehydration of chorismate into 3-[(1-carboxyvinyl)oxy]benzoate, a step in the biosynthesis of menaquinone (MK, vitamin K2).</text>
</comment>
<evidence type="ECO:0000256" key="1">
    <source>
        <dbReference type="ARBA" id="ARBA00004863"/>
    </source>
</evidence>
<keyword evidence="6" id="KW-1185">Reference proteome</keyword>
<dbReference type="EC" id="4.2.1.151" evidence="4"/>
<dbReference type="PANTHER" id="PTHR37690:SF1">
    <property type="entry name" value="CHORISMATE DEHYDRATASE"/>
    <property type="match status" value="1"/>
</dbReference>